<name>A0A1I6SGA5_9BACL</name>
<accession>A0A1I6SGA5</accession>
<dbReference type="Proteomes" id="UP000198660">
    <property type="component" value="Unassembled WGS sequence"/>
</dbReference>
<sequence>MIHMDKKDRWTRYFITFSVDAKRKVQAMDYRYLVSDCEGSVHVTDLMLQIGGAPAGYIPANQELLKRDRDQEDHPITRRHFNGVIRGEKTIAVPNREKVDQEKDLSKRVTGGIDFYLTPTQATSSDGVHFAHQYGQRVMAIHPALVANSELECSASKRQVTIDGAFTSQYSGKFHTCPAGFGIYHLTLLNNQGKQHGSGKLRCEVDMWLKGMGGERM</sequence>
<dbReference type="AlphaFoldDB" id="A0A1I6SGA5"/>
<evidence type="ECO:0000313" key="2">
    <source>
        <dbReference type="Proteomes" id="UP000198660"/>
    </source>
</evidence>
<proteinExistence type="predicted"/>
<organism evidence="1 2">
    <name type="scientific">Marininema halotolerans</name>
    <dbReference type="NCBI Taxonomy" id="1155944"/>
    <lineage>
        <taxon>Bacteria</taxon>
        <taxon>Bacillati</taxon>
        <taxon>Bacillota</taxon>
        <taxon>Bacilli</taxon>
        <taxon>Bacillales</taxon>
        <taxon>Thermoactinomycetaceae</taxon>
        <taxon>Marininema</taxon>
    </lineage>
</organism>
<keyword evidence="2" id="KW-1185">Reference proteome</keyword>
<gene>
    <name evidence="1" type="ORF">SAMN05444972_10766</name>
</gene>
<evidence type="ECO:0000313" key="1">
    <source>
        <dbReference type="EMBL" id="SFS75977.1"/>
    </source>
</evidence>
<reference evidence="2" key="1">
    <citation type="submission" date="2016-10" db="EMBL/GenBank/DDBJ databases">
        <authorList>
            <person name="Varghese N."/>
            <person name="Submissions S."/>
        </authorList>
    </citation>
    <scope>NUCLEOTIDE SEQUENCE [LARGE SCALE GENOMIC DNA]</scope>
    <source>
        <strain evidence="2">DSM 45789</strain>
    </source>
</reference>
<dbReference type="EMBL" id="FPAA01000007">
    <property type="protein sequence ID" value="SFS75977.1"/>
    <property type="molecule type" value="Genomic_DNA"/>
</dbReference>
<protein>
    <submittedName>
        <fullName evidence="1">Uncharacterized protein</fullName>
    </submittedName>
</protein>